<feature type="compositionally biased region" description="Gly residues" evidence="4">
    <location>
        <begin position="104"/>
        <end position="118"/>
    </location>
</feature>
<dbReference type="AlphaFoldDB" id="A0A4U1JK05"/>
<reference evidence="7 8" key="1">
    <citation type="submission" date="2019-04" db="EMBL/GenBank/DDBJ databases">
        <authorList>
            <person name="Li Y."/>
            <person name="Wang J."/>
        </authorList>
    </citation>
    <scope>NUCLEOTIDE SEQUENCE [LARGE SCALE GENOMIC DNA]</scope>
    <source>
        <strain evidence="7 8">DSM 14668</strain>
    </source>
</reference>
<comment type="caution">
    <text evidence="7">The sequence shown here is derived from an EMBL/GenBank/DDBJ whole genome shotgun (WGS) entry which is preliminary data.</text>
</comment>
<feature type="chain" id="PRO_5020476425" evidence="5">
    <location>
        <begin position="21"/>
        <end position="544"/>
    </location>
</feature>
<proteinExistence type="predicted"/>
<dbReference type="PROSITE" id="PS50234">
    <property type="entry name" value="VWFA"/>
    <property type="match status" value="1"/>
</dbReference>
<name>A0A4U1JK05_9BACT</name>
<feature type="compositionally biased region" description="Pro residues" evidence="4">
    <location>
        <begin position="67"/>
        <end position="76"/>
    </location>
</feature>
<dbReference type="SUPFAM" id="SSF53300">
    <property type="entry name" value="vWA-like"/>
    <property type="match status" value="1"/>
</dbReference>
<organism evidence="7 8">
    <name type="scientific">Polyangium fumosum</name>
    <dbReference type="NCBI Taxonomy" id="889272"/>
    <lineage>
        <taxon>Bacteria</taxon>
        <taxon>Pseudomonadati</taxon>
        <taxon>Myxococcota</taxon>
        <taxon>Polyangia</taxon>
        <taxon>Polyangiales</taxon>
        <taxon>Polyangiaceae</taxon>
        <taxon>Polyangium</taxon>
    </lineage>
</organism>
<dbReference type="SMART" id="SM00327">
    <property type="entry name" value="VWA"/>
    <property type="match status" value="1"/>
</dbReference>
<feature type="compositionally biased region" description="Pro residues" evidence="4">
    <location>
        <begin position="40"/>
        <end position="51"/>
    </location>
</feature>
<protein>
    <submittedName>
        <fullName evidence="7">VWA domain-containing protein</fullName>
    </submittedName>
</protein>
<accession>A0A4U1JK05</accession>
<evidence type="ECO:0000256" key="1">
    <source>
        <dbReference type="ARBA" id="ARBA00004613"/>
    </source>
</evidence>
<dbReference type="InterPro" id="IPR002035">
    <property type="entry name" value="VWF_A"/>
</dbReference>
<dbReference type="InterPro" id="IPR036465">
    <property type="entry name" value="vWFA_dom_sf"/>
</dbReference>
<dbReference type="CDD" id="cd00198">
    <property type="entry name" value="vWFA"/>
    <property type="match status" value="1"/>
</dbReference>
<dbReference type="PROSITE" id="PS51257">
    <property type="entry name" value="PROKAR_LIPOPROTEIN"/>
    <property type="match status" value="1"/>
</dbReference>
<dbReference type="OrthoDB" id="9805121at2"/>
<feature type="domain" description="VWFA" evidence="6">
    <location>
        <begin position="304"/>
        <end position="470"/>
    </location>
</feature>
<keyword evidence="8" id="KW-1185">Reference proteome</keyword>
<evidence type="ECO:0000256" key="5">
    <source>
        <dbReference type="SAM" id="SignalP"/>
    </source>
</evidence>
<dbReference type="Proteomes" id="UP000309215">
    <property type="component" value="Unassembled WGS sequence"/>
</dbReference>
<dbReference type="Gene3D" id="3.40.50.410">
    <property type="entry name" value="von Willebrand factor, type A domain"/>
    <property type="match status" value="1"/>
</dbReference>
<comment type="subcellular location">
    <subcellularLocation>
        <location evidence="1">Secreted</location>
    </subcellularLocation>
</comment>
<feature type="signal peptide" evidence="5">
    <location>
        <begin position="1"/>
        <end position="20"/>
    </location>
</feature>
<dbReference type="GO" id="GO:0005737">
    <property type="term" value="C:cytoplasm"/>
    <property type="evidence" value="ECO:0007669"/>
    <property type="project" value="TreeGrafter"/>
</dbReference>
<feature type="compositionally biased region" description="Low complexity" evidence="4">
    <location>
        <begin position="52"/>
        <end position="66"/>
    </location>
</feature>
<dbReference type="EMBL" id="SSMQ01000001">
    <property type="protein sequence ID" value="TKD13092.1"/>
    <property type="molecule type" value="Genomic_DNA"/>
</dbReference>
<feature type="region of interest" description="Disordered" evidence="4">
    <location>
        <begin position="146"/>
        <end position="182"/>
    </location>
</feature>
<gene>
    <name evidence="7" type="ORF">E8A74_00625</name>
</gene>
<feature type="compositionally biased region" description="Low complexity" evidence="4">
    <location>
        <begin position="21"/>
        <end position="39"/>
    </location>
</feature>
<keyword evidence="3 5" id="KW-0732">Signal</keyword>
<dbReference type="Pfam" id="PF25106">
    <property type="entry name" value="VWA_4"/>
    <property type="match status" value="1"/>
</dbReference>
<dbReference type="GO" id="GO:0004674">
    <property type="term" value="F:protein serine/threonine kinase activity"/>
    <property type="evidence" value="ECO:0007669"/>
    <property type="project" value="TreeGrafter"/>
</dbReference>
<dbReference type="InterPro" id="IPR052969">
    <property type="entry name" value="Thr-specific_kinase-like"/>
</dbReference>
<evidence type="ECO:0000313" key="7">
    <source>
        <dbReference type="EMBL" id="TKD13092.1"/>
    </source>
</evidence>
<feature type="region of interest" description="Disordered" evidence="4">
    <location>
        <begin position="21"/>
        <end position="118"/>
    </location>
</feature>
<keyword evidence="2" id="KW-0964">Secreted</keyword>
<dbReference type="InterPro" id="IPR056861">
    <property type="entry name" value="HMCN1-like_VWA"/>
</dbReference>
<evidence type="ECO:0000256" key="2">
    <source>
        <dbReference type="ARBA" id="ARBA00022525"/>
    </source>
</evidence>
<dbReference type="PANTHER" id="PTHR47763:SF1">
    <property type="entry name" value="DUF659 DOMAIN-CONTAINING PROTEIN"/>
    <property type="match status" value="1"/>
</dbReference>
<evidence type="ECO:0000256" key="3">
    <source>
        <dbReference type="ARBA" id="ARBA00022729"/>
    </source>
</evidence>
<dbReference type="RefSeq" id="WP_136926908.1">
    <property type="nucleotide sequence ID" value="NZ_SSMQ01000001.1"/>
</dbReference>
<evidence type="ECO:0000256" key="4">
    <source>
        <dbReference type="SAM" id="MobiDB-lite"/>
    </source>
</evidence>
<dbReference type="PANTHER" id="PTHR47763">
    <property type="entry name" value="ALPHA-PROTEIN KINASE VWKA"/>
    <property type="match status" value="1"/>
</dbReference>
<evidence type="ECO:0000313" key="8">
    <source>
        <dbReference type="Proteomes" id="UP000309215"/>
    </source>
</evidence>
<sequence>MSIRRLAPALLLVLAACTKATPGPEAASPAAPAPKTLAKTPPPPVDEPLTPPVVQSDAPASVAVAPAPVPDEPLAPPVDTRSADPLIAKGSMWGDAGGDKKEGSGGLGLSGIGEGGGGRGEGIGLGTIGVIGRGAGVGSGAGFGSGHGRLGGSPRAPAGVRVGPGGLGAAAQSQGGVRTGEWDDNANYREFARWLGKERAPGAATMDLSARRFLVVRDSAGKPVPSCPIEVRDAAGTTLSLRTTANGRALLFPRAEGLKGPDLVATARCQGESVAKTTTLSPGDGVVDLALSGTRVLPEAQTIDVAFVLDTTGSMSEEIHALRDTLEKVAGALSKMNVRPRVGLVEYRDRSDEYVTRMHQMTTDVTGLQARIATLSAGGGGDTPEHVNEALRVAVRGLRFRPESLARLVFLIGDAPPHLDYAQDEGYAGAMKEASHAGVQVYSIAASGMDTLGQVVFRQIAQYTGGTHMFVLRGGAGPESVGGGDPRASCGGTHTDYTSGNLDALILGKVQGAIAARDADPMRIAGLHQDEKDRPCDQRIVMAR</sequence>
<evidence type="ECO:0000259" key="6">
    <source>
        <dbReference type="PROSITE" id="PS50234"/>
    </source>
</evidence>